<dbReference type="PANTHER" id="PTHR37542:SF3">
    <property type="entry name" value="PRION-INHIBITION AND PROPAGATION HELO DOMAIN-CONTAINING PROTEIN"/>
    <property type="match status" value="1"/>
</dbReference>
<dbReference type="InterPro" id="IPR011009">
    <property type="entry name" value="Kinase-like_dom_sf"/>
</dbReference>
<dbReference type="Gene3D" id="1.10.510.10">
    <property type="entry name" value="Transferase(Phosphotransferase) domain 1"/>
    <property type="match status" value="1"/>
</dbReference>
<dbReference type="GO" id="GO:0005524">
    <property type="term" value="F:ATP binding"/>
    <property type="evidence" value="ECO:0007669"/>
    <property type="project" value="InterPro"/>
</dbReference>
<organism evidence="2 3">
    <name type="scientific">Fusarium longipes</name>
    <dbReference type="NCBI Taxonomy" id="694270"/>
    <lineage>
        <taxon>Eukaryota</taxon>
        <taxon>Fungi</taxon>
        <taxon>Dikarya</taxon>
        <taxon>Ascomycota</taxon>
        <taxon>Pezizomycotina</taxon>
        <taxon>Sordariomycetes</taxon>
        <taxon>Hypocreomycetidae</taxon>
        <taxon>Hypocreales</taxon>
        <taxon>Nectriaceae</taxon>
        <taxon>Fusarium</taxon>
    </lineage>
</organism>
<dbReference type="OrthoDB" id="1911848at2759"/>
<gene>
    <name evidence="2" type="ORF">FLONG3_2079</name>
</gene>
<evidence type="ECO:0000313" key="3">
    <source>
        <dbReference type="Proteomes" id="UP000266234"/>
    </source>
</evidence>
<accession>A0A395T5M8</accession>
<dbReference type="SUPFAM" id="SSF56112">
    <property type="entry name" value="Protein kinase-like (PK-like)"/>
    <property type="match status" value="1"/>
</dbReference>
<dbReference type="PANTHER" id="PTHR37542">
    <property type="entry name" value="HELO DOMAIN-CONTAINING PROTEIN-RELATED"/>
    <property type="match status" value="1"/>
</dbReference>
<dbReference type="AlphaFoldDB" id="A0A395T5M8"/>
<dbReference type="GO" id="GO:0004672">
    <property type="term" value="F:protein kinase activity"/>
    <property type="evidence" value="ECO:0007669"/>
    <property type="project" value="InterPro"/>
</dbReference>
<dbReference type="PROSITE" id="PS50011">
    <property type="entry name" value="PROTEIN_KINASE_DOM"/>
    <property type="match status" value="1"/>
</dbReference>
<name>A0A395T5M8_9HYPO</name>
<dbReference type="STRING" id="694270.A0A395T5M8"/>
<sequence length="484" mass="54403">MDPVAAVGAAASIITILETTHTIFVQLITLTQAVNQASEKSKKVIQQCTFDAETISAISKTIKRNPHLFQDDAERSSLEQVLFRLQIDLLSIKARIEPFQQTSFVRRFSFALQEQALSELDRELFNWSQRLYIRFSFLLFRIQAELYEHGAEPSSLRRVPEILSQHLMRDIATKAEALDYRSLVHDAESRQISLIGPPSTQMKASMVVQTTLKQVIIEFRPYASSADPRVVSELEKRVGQLAAIFQHSKPSLMYTLSCDGYYMDKANSRFGLIYKPPPGTADYTSLETLIRTTQPPTCSLSTRFEMARRIAVAVAFVHGVGWLHKAIQTRRVLLFTKTGQAGVGDAYLTGFQDARGVHGDSTGREADLSWKTKLYRHPDRHGHEDNAYFTTGHDIFALGVVLLELGLWRLLAVDKYEALLSTAKPHEYKLFLVTMAGMVKCQMGSLYQSVVKRCLEVDASISEAHRVNLMSSILLDLEQIAGVV</sequence>
<protein>
    <recommendedName>
        <fullName evidence="1">Protein kinase domain-containing protein</fullName>
    </recommendedName>
</protein>
<evidence type="ECO:0000259" key="1">
    <source>
        <dbReference type="PROSITE" id="PS50011"/>
    </source>
</evidence>
<feature type="domain" description="Protein kinase" evidence="1">
    <location>
        <begin position="189"/>
        <end position="474"/>
    </location>
</feature>
<dbReference type="InterPro" id="IPR000719">
    <property type="entry name" value="Prot_kinase_dom"/>
</dbReference>
<dbReference type="EMBL" id="PXOG01000041">
    <property type="protein sequence ID" value="RGP79766.1"/>
    <property type="molecule type" value="Genomic_DNA"/>
</dbReference>
<keyword evidence="3" id="KW-1185">Reference proteome</keyword>
<reference evidence="2 3" key="1">
    <citation type="journal article" date="2018" name="PLoS Pathog.">
        <title>Evolution of structural diversity of trichothecenes, a family of toxins produced by plant pathogenic and entomopathogenic fungi.</title>
        <authorList>
            <person name="Proctor R.H."/>
            <person name="McCormick S.P."/>
            <person name="Kim H.S."/>
            <person name="Cardoza R.E."/>
            <person name="Stanley A.M."/>
            <person name="Lindo L."/>
            <person name="Kelly A."/>
            <person name="Brown D.W."/>
            <person name="Lee T."/>
            <person name="Vaughan M.M."/>
            <person name="Alexander N.J."/>
            <person name="Busman M."/>
            <person name="Gutierrez S."/>
        </authorList>
    </citation>
    <scope>NUCLEOTIDE SEQUENCE [LARGE SCALE GENOMIC DNA]</scope>
    <source>
        <strain evidence="2 3">NRRL 20695</strain>
    </source>
</reference>
<evidence type="ECO:0000313" key="2">
    <source>
        <dbReference type="EMBL" id="RGP79766.1"/>
    </source>
</evidence>
<dbReference type="Proteomes" id="UP000266234">
    <property type="component" value="Unassembled WGS sequence"/>
</dbReference>
<proteinExistence type="predicted"/>
<comment type="caution">
    <text evidence="2">The sequence shown here is derived from an EMBL/GenBank/DDBJ whole genome shotgun (WGS) entry which is preliminary data.</text>
</comment>